<sequence length="337" mass="38010">MDFRHPHSQRLTFYLFIFLCFFSLLRRKKSSRDSMPVDIASVKGPLEVELAIGEAKDEINNHGRNSTNNNSKMVVFGNASSNNFNLEDLLAAQAEVMGKGSFGTSYKAVLDVGTVAVVKRLKDVRVSESEFREKIEIVGSMEHENIVPLRAYYFNRDEKLLIYDYMPMLSLSALLHGDTVSDRTTLNWNTRCGIARGAARGIEYLHSRANSVSHGNINGYRAPEVTDPQGVSKKADIYSFGVLLLELLTGKVPICTLLNDEDGVDLVRWVKSVTREEWTSEVFDLELLRYQNAEEDMVKLLQLALSCAAEDPDTRPSISEVVWKIDELYQSSLQEEL</sequence>
<name>A0A7J7LQ63_9MAGN</name>
<dbReference type="EMBL" id="JACGCM010002114">
    <property type="protein sequence ID" value="KAF6144644.1"/>
    <property type="molecule type" value="Genomic_DNA"/>
</dbReference>
<dbReference type="GO" id="GO:0004672">
    <property type="term" value="F:protein kinase activity"/>
    <property type="evidence" value="ECO:0007669"/>
    <property type="project" value="InterPro"/>
</dbReference>
<dbReference type="Pfam" id="PF07714">
    <property type="entry name" value="PK_Tyr_Ser-Thr"/>
    <property type="match status" value="1"/>
</dbReference>
<organism evidence="5 6">
    <name type="scientific">Kingdonia uniflora</name>
    <dbReference type="NCBI Taxonomy" id="39325"/>
    <lineage>
        <taxon>Eukaryota</taxon>
        <taxon>Viridiplantae</taxon>
        <taxon>Streptophyta</taxon>
        <taxon>Embryophyta</taxon>
        <taxon>Tracheophyta</taxon>
        <taxon>Spermatophyta</taxon>
        <taxon>Magnoliopsida</taxon>
        <taxon>Ranunculales</taxon>
        <taxon>Circaeasteraceae</taxon>
        <taxon>Kingdonia</taxon>
    </lineage>
</organism>
<dbReference type="InterPro" id="IPR011009">
    <property type="entry name" value="Kinase-like_dom_sf"/>
</dbReference>
<evidence type="ECO:0000256" key="2">
    <source>
        <dbReference type="ARBA" id="ARBA00022840"/>
    </source>
</evidence>
<dbReference type="GO" id="GO:0005524">
    <property type="term" value="F:ATP binding"/>
    <property type="evidence" value="ECO:0007669"/>
    <property type="project" value="UniProtKB-KW"/>
</dbReference>
<feature type="chain" id="PRO_5029747465" description="Protein kinase domain-containing protein" evidence="3">
    <location>
        <begin position="28"/>
        <end position="337"/>
    </location>
</feature>
<keyword evidence="6" id="KW-1185">Reference proteome</keyword>
<dbReference type="InterPro" id="IPR001245">
    <property type="entry name" value="Ser-Thr/Tyr_kinase_cat_dom"/>
</dbReference>
<dbReference type="PANTHER" id="PTHR48007">
    <property type="entry name" value="LEUCINE-RICH REPEAT RECEPTOR-LIKE PROTEIN KINASE PXC1"/>
    <property type="match status" value="1"/>
</dbReference>
<dbReference type="OrthoDB" id="781280at2759"/>
<gene>
    <name evidence="5" type="ORF">GIB67_006136</name>
</gene>
<protein>
    <recommendedName>
        <fullName evidence="4">Protein kinase domain-containing protein</fullName>
    </recommendedName>
</protein>
<dbReference type="PANTHER" id="PTHR48007:SF77">
    <property type="entry name" value="PROTEIN KINASE DOMAIN-CONTAINING PROTEIN"/>
    <property type="match status" value="1"/>
</dbReference>
<evidence type="ECO:0000256" key="3">
    <source>
        <dbReference type="SAM" id="SignalP"/>
    </source>
</evidence>
<evidence type="ECO:0000259" key="4">
    <source>
        <dbReference type="PROSITE" id="PS50011"/>
    </source>
</evidence>
<feature type="domain" description="Protein kinase" evidence="4">
    <location>
        <begin position="91"/>
        <end position="329"/>
    </location>
</feature>
<reference evidence="5 6" key="1">
    <citation type="journal article" date="2020" name="IScience">
        <title>Genome Sequencing of the Endangered Kingdonia uniflora (Circaeasteraceae, Ranunculales) Reveals Potential Mechanisms of Evolutionary Specialization.</title>
        <authorList>
            <person name="Sun Y."/>
            <person name="Deng T."/>
            <person name="Zhang A."/>
            <person name="Moore M.J."/>
            <person name="Landis J.B."/>
            <person name="Lin N."/>
            <person name="Zhang H."/>
            <person name="Zhang X."/>
            <person name="Huang J."/>
            <person name="Zhang X."/>
            <person name="Sun H."/>
            <person name="Wang H."/>
        </authorList>
    </citation>
    <scope>NUCLEOTIDE SEQUENCE [LARGE SCALE GENOMIC DNA]</scope>
    <source>
        <strain evidence="5">TB1705</strain>
        <tissue evidence="5">Leaf</tissue>
    </source>
</reference>
<keyword evidence="1" id="KW-0547">Nucleotide-binding</keyword>
<dbReference type="InterPro" id="IPR046959">
    <property type="entry name" value="PRK1-6/SRF4-like"/>
</dbReference>
<feature type="signal peptide" evidence="3">
    <location>
        <begin position="1"/>
        <end position="27"/>
    </location>
</feature>
<evidence type="ECO:0000256" key="1">
    <source>
        <dbReference type="ARBA" id="ARBA00022741"/>
    </source>
</evidence>
<keyword evidence="3" id="KW-0732">Signal</keyword>
<dbReference type="PROSITE" id="PS50011">
    <property type="entry name" value="PROTEIN_KINASE_DOM"/>
    <property type="match status" value="1"/>
</dbReference>
<comment type="caution">
    <text evidence="5">The sequence shown here is derived from an EMBL/GenBank/DDBJ whole genome shotgun (WGS) entry which is preliminary data.</text>
</comment>
<dbReference type="FunFam" id="3.30.200.20:FF:000307">
    <property type="entry name" value="pollen receptor-like kinase 1"/>
    <property type="match status" value="1"/>
</dbReference>
<dbReference type="Proteomes" id="UP000541444">
    <property type="component" value="Unassembled WGS sequence"/>
</dbReference>
<evidence type="ECO:0000313" key="6">
    <source>
        <dbReference type="Proteomes" id="UP000541444"/>
    </source>
</evidence>
<proteinExistence type="predicted"/>
<dbReference type="InterPro" id="IPR000719">
    <property type="entry name" value="Prot_kinase_dom"/>
</dbReference>
<evidence type="ECO:0000313" key="5">
    <source>
        <dbReference type="EMBL" id="KAF6144644.1"/>
    </source>
</evidence>
<keyword evidence="2" id="KW-0067">ATP-binding</keyword>
<dbReference type="SUPFAM" id="SSF56112">
    <property type="entry name" value="Protein kinase-like (PK-like)"/>
    <property type="match status" value="1"/>
</dbReference>
<accession>A0A7J7LQ63</accession>
<dbReference type="Gene3D" id="3.30.200.20">
    <property type="entry name" value="Phosphorylase Kinase, domain 1"/>
    <property type="match status" value="1"/>
</dbReference>
<dbReference type="AlphaFoldDB" id="A0A7J7LQ63"/>
<dbReference type="Gene3D" id="1.10.510.10">
    <property type="entry name" value="Transferase(Phosphotransferase) domain 1"/>
    <property type="match status" value="2"/>
</dbReference>
<dbReference type="Pfam" id="PF00069">
    <property type="entry name" value="Pkinase"/>
    <property type="match status" value="1"/>
</dbReference>